<organism evidence="2 3">
    <name type="scientific">Hyaloscypha bicolor E</name>
    <dbReference type="NCBI Taxonomy" id="1095630"/>
    <lineage>
        <taxon>Eukaryota</taxon>
        <taxon>Fungi</taxon>
        <taxon>Dikarya</taxon>
        <taxon>Ascomycota</taxon>
        <taxon>Pezizomycotina</taxon>
        <taxon>Leotiomycetes</taxon>
        <taxon>Helotiales</taxon>
        <taxon>Hyaloscyphaceae</taxon>
        <taxon>Hyaloscypha</taxon>
        <taxon>Hyaloscypha bicolor</taxon>
    </lineage>
</organism>
<accession>A0A2J6SVW5</accession>
<evidence type="ECO:0000256" key="1">
    <source>
        <dbReference type="SAM" id="Phobius"/>
    </source>
</evidence>
<feature type="transmembrane region" description="Helical" evidence="1">
    <location>
        <begin position="74"/>
        <end position="94"/>
    </location>
</feature>
<dbReference type="AlphaFoldDB" id="A0A2J6SVW5"/>
<gene>
    <name evidence="2" type="ORF">K444DRAFT_93686</name>
</gene>
<proteinExistence type="predicted"/>
<dbReference type="GeneID" id="36596895"/>
<dbReference type="EMBL" id="KZ613856">
    <property type="protein sequence ID" value="PMD54922.1"/>
    <property type="molecule type" value="Genomic_DNA"/>
</dbReference>
<keyword evidence="1" id="KW-1133">Transmembrane helix</keyword>
<dbReference type="InParanoid" id="A0A2J6SVW5"/>
<name>A0A2J6SVW5_9HELO</name>
<keyword evidence="1" id="KW-0472">Membrane</keyword>
<dbReference type="Proteomes" id="UP000235371">
    <property type="component" value="Unassembled WGS sequence"/>
</dbReference>
<keyword evidence="1" id="KW-0812">Transmembrane</keyword>
<dbReference type="RefSeq" id="XP_024731826.1">
    <property type="nucleotide sequence ID" value="XM_024888819.1"/>
</dbReference>
<feature type="transmembrane region" description="Helical" evidence="1">
    <location>
        <begin position="6"/>
        <end position="26"/>
    </location>
</feature>
<sequence length="205" mass="23052">MVQVTDGLFVIFILISGTIIFMINHLNLSGTSIGLRSDELLTLYAIFIFCILHNTKCLIADKASLVEDSPPASFLTWSMYVLGLCVTSLSGRYFPMSTILFKMLLHRLLILHTIFSDATFSDEIKIPLCGIIFVPVVRGIPRTIDLGLEAGASRETKREKIFKLKLNQLDSTAVVNYSVFIGFNIAMRRAHSFDADAYRYMRSEI</sequence>
<evidence type="ECO:0000313" key="2">
    <source>
        <dbReference type="EMBL" id="PMD54922.1"/>
    </source>
</evidence>
<reference evidence="2 3" key="1">
    <citation type="submission" date="2016-04" db="EMBL/GenBank/DDBJ databases">
        <title>A degradative enzymes factory behind the ericoid mycorrhizal symbiosis.</title>
        <authorList>
            <consortium name="DOE Joint Genome Institute"/>
            <person name="Martino E."/>
            <person name="Morin E."/>
            <person name="Grelet G."/>
            <person name="Kuo A."/>
            <person name="Kohler A."/>
            <person name="Daghino S."/>
            <person name="Barry K."/>
            <person name="Choi C."/>
            <person name="Cichocki N."/>
            <person name="Clum A."/>
            <person name="Copeland A."/>
            <person name="Hainaut M."/>
            <person name="Haridas S."/>
            <person name="Labutti K."/>
            <person name="Lindquist E."/>
            <person name="Lipzen A."/>
            <person name="Khouja H.-R."/>
            <person name="Murat C."/>
            <person name="Ohm R."/>
            <person name="Olson A."/>
            <person name="Spatafora J."/>
            <person name="Veneault-Fourrey C."/>
            <person name="Henrissat B."/>
            <person name="Grigoriev I."/>
            <person name="Martin F."/>
            <person name="Perotto S."/>
        </authorList>
    </citation>
    <scope>NUCLEOTIDE SEQUENCE [LARGE SCALE GENOMIC DNA]</scope>
    <source>
        <strain evidence="2 3">E</strain>
    </source>
</reference>
<keyword evidence="3" id="KW-1185">Reference proteome</keyword>
<protein>
    <submittedName>
        <fullName evidence="2">Uncharacterized protein</fullName>
    </submittedName>
</protein>
<evidence type="ECO:0000313" key="3">
    <source>
        <dbReference type="Proteomes" id="UP000235371"/>
    </source>
</evidence>
<feature type="transmembrane region" description="Helical" evidence="1">
    <location>
        <begin position="38"/>
        <end position="54"/>
    </location>
</feature>